<dbReference type="Proteomes" id="UP000814140">
    <property type="component" value="Unassembled WGS sequence"/>
</dbReference>
<evidence type="ECO:0000313" key="1">
    <source>
        <dbReference type="EMBL" id="KAI0054374.1"/>
    </source>
</evidence>
<feature type="non-terminal residue" evidence="1">
    <location>
        <position position="1"/>
    </location>
</feature>
<proteinExistence type="predicted"/>
<reference evidence="1" key="1">
    <citation type="submission" date="2021-03" db="EMBL/GenBank/DDBJ databases">
        <authorList>
            <consortium name="DOE Joint Genome Institute"/>
            <person name="Ahrendt S."/>
            <person name="Looney B.P."/>
            <person name="Miyauchi S."/>
            <person name="Morin E."/>
            <person name="Drula E."/>
            <person name="Courty P.E."/>
            <person name="Chicoki N."/>
            <person name="Fauchery L."/>
            <person name="Kohler A."/>
            <person name="Kuo A."/>
            <person name="Labutti K."/>
            <person name="Pangilinan J."/>
            <person name="Lipzen A."/>
            <person name="Riley R."/>
            <person name="Andreopoulos W."/>
            <person name="He G."/>
            <person name="Johnson J."/>
            <person name="Barry K.W."/>
            <person name="Grigoriev I.V."/>
            <person name="Nagy L."/>
            <person name="Hibbett D."/>
            <person name="Henrissat B."/>
            <person name="Matheny P.B."/>
            <person name="Labbe J."/>
            <person name="Martin F."/>
        </authorList>
    </citation>
    <scope>NUCLEOTIDE SEQUENCE</scope>
    <source>
        <strain evidence="1">HHB10654</strain>
    </source>
</reference>
<reference evidence="1" key="2">
    <citation type="journal article" date="2022" name="New Phytol.">
        <title>Evolutionary transition to the ectomycorrhizal habit in the genomes of a hyperdiverse lineage of mushroom-forming fungi.</title>
        <authorList>
            <person name="Looney B."/>
            <person name="Miyauchi S."/>
            <person name="Morin E."/>
            <person name="Drula E."/>
            <person name="Courty P.E."/>
            <person name="Kohler A."/>
            <person name="Kuo A."/>
            <person name="LaButti K."/>
            <person name="Pangilinan J."/>
            <person name="Lipzen A."/>
            <person name="Riley R."/>
            <person name="Andreopoulos W."/>
            <person name="He G."/>
            <person name="Johnson J."/>
            <person name="Nolan M."/>
            <person name="Tritt A."/>
            <person name="Barry K.W."/>
            <person name="Grigoriev I.V."/>
            <person name="Nagy L.G."/>
            <person name="Hibbett D."/>
            <person name="Henrissat B."/>
            <person name="Matheny P.B."/>
            <person name="Labbe J."/>
            <person name="Martin F.M."/>
        </authorList>
    </citation>
    <scope>NUCLEOTIDE SEQUENCE</scope>
    <source>
        <strain evidence="1">HHB10654</strain>
    </source>
</reference>
<dbReference type="EMBL" id="MU277470">
    <property type="protein sequence ID" value="KAI0054374.1"/>
    <property type="molecule type" value="Genomic_DNA"/>
</dbReference>
<gene>
    <name evidence="1" type="ORF">BV25DRAFT_1778958</name>
</gene>
<evidence type="ECO:0000313" key="2">
    <source>
        <dbReference type="Proteomes" id="UP000814140"/>
    </source>
</evidence>
<feature type="non-terminal residue" evidence="1">
    <location>
        <position position="116"/>
    </location>
</feature>
<keyword evidence="2" id="KW-1185">Reference proteome</keyword>
<name>A0ACB8SDG7_9AGAM</name>
<comment type="caution">
    <text evidence="1">The sequence shown here is derived from an EMBL/GenBank/DDBJ whole genome shotgun (WGS) entry which is preliminary data.</text>
</comment>
<accession>A0ACB8SDG7</accession>
<protein>
    <submittedName>
        <fullName evidence="1">Uncharacterized protein</fullName>
    </submittedName>
</protein>
<organism evidence="1 2">
    <name type="scientific">Artomyces pyxidatus</name>
    <dbReference type="NCBI Taxonomy" id="48021"/>
    <lineage>
        <taxon>Eukaryota</taxon>
        <taxon>Fungi</taxon>
        <taxon>Dikarya</taxon>
        <taxon>Basidiomycota</taxon>
        <taxon>Agaricomycotina</taxon>
        <taxon>Agaricomycetes</taxon>
        <taxon>Russulales</taxon>
        <taxon>Auriscalpiaceae</taxon>
        <taxon>Artomyces</taxon>
    </lineage>
</organism>
<sequence length="116" mass="13363">RTDPCRRFVIGMTVENTSVRIWFCCRAAVLVSRAIDFNLHFSYFVRFIASLTFASEAEIGWDPTVERTALEANQFVYRITVHNSQTKKETIYITDKILSDFGAEAMRGRGTRVFRA</sequence>